<dbReference type="AlphaFoldDB" id="A0A418VYK8"/>
<name>A0A418VYK8_9PROT</name>
<gene>
    <name evidence="1" type="ORF">D3877_19635</name>
</gene>
<proteinExistence type="predicted"/>
<comment type="caution">
    <text evidence="1">The sequence shown here is derived from an EMBL/GenBank/DDBJ whole genome shotgun (WGS) entry which is preliminary data.</text>
</comment>
<keyword evidence="2" id="KW-1185">Reference proteome</keyword>
<dbReference type="EMBL" id="QYUL01000002">
    <property type="protein sequence ID" value="RJF82258.1"/>
    <property type="molecule type" value="Genomic_DNA"/>
</dbReference>
<reference evidence="1 2" key="1">
    <citation type="submission" date="2018-09" db="EMBL/GenBank/DDBJ databases">
        <authorList>
            <person name="Zhu H."/>
        </authorList>
    </citation>
    <scope>NUCLEOTIDE SEQUENCE [LARGE SCALE GENOMIC DNA]</scope>
    <source>
        <strain evidence="1 2">K2W22B-5</strain>
    </source>
</reference>
<evidence type="ECO:0000313" key="2">
    <source>
        <dbReference type="Proteomes" id="UP000283458"/>
    </source>
</evidence>
<dbReference type="Proteomes" id="UP000283458">
    <property type="component" value="Unassembled WGS sequence"/>
</dbReference>
<protein>
    <submittedName>
        <fullName evidence="1">Uncharacterized protein</fullName>
    </submittedName>
</protein>
<sequence length="112" mass="12653">MNDVYTKMYITYEIQYYKDPNKFPVVFLMHIETKGHGYDDLKGVGALLVFAMCKDIVDRHLSDIEVALPAADQRGFYAHMGFDTSVMGQAPGKAMTVFQKSRTSAISHWLPA</sequence>
<evidence type="ECO:0000313" key="1">
    <source>
        <dbReference type="EMBL" id="RJF82258.1"/>
    </source>
</evidence>
<organism evidence="1 2">
    <name type="scientific">Azospirillum cavernae</name>
    <dbReference type="NCBI Taxonomy" id="2320860"/>
    <lineage>
        <taxon>Bacteria</taxon>
        <taxon>Pseudomonadati</taxon>
        <taxon>Pseudomonadota</taxon>
        <taxon>Alphaproteobacteria</taxon>
        <taxon>Rhodospirillales</taxon>
        <taxon>Azospirillaceae</taxon>
        <taxon>Azospirillum</taxon>
    </lineage>
</organism>
<accession>A0A418VYK8</accession>